<dbReference type="RefSeq" id="WP_188499138.1">
    <property type="nucleotide sequence ID" value="NZ_BMFV01000048.1"/>
</dbReference>
<reference evidence="1" key="2">
    <citation type="submission" date="2020-09" db="EMBL/GenBank/DDBJ databases">
        <authorList>
            <person name="Sun Q."/>
            <person name="Zhou Y."/>
        </authorList>
    </citation>
    <scope>NUCLEOTIDE SEQUENCE</scope>
    <source>
        <strain evidence="1">CGMCC 1.12777</strain>
    </source>
</reference>
<dbReference type="AlphaFoldDB" id="A0A8J2ZZE6"/>
<proteinExistence type="predicted"/>
<sequence>MAVNINFAAINVNAINRDSSVSIGENNQPGWSSHSKNNYGDGLLFGINLINQMNNIMDNDVIDAPINDQDGIPGNQNQTL</sequence>
<dbReference type="Proteomes" id="UP000656813">
    <property type="component" value="Unassembled WGS sequence"/>
</dbReference>
<accession>A0A8J2ZZE6</accession>
<organism evidence="1 2">
    <name type="scientific">Pullulanibacillus pueri</name>
    <dbReference type="NCBI Taxonomy" id="1437324"/>
    <lineage>
        <taxon>Bacteria</taxon>
        <taxon>Bacillati</taxon>
        <taxon>Bacillota</taxon>
        <taxon>Bacilli</taxon>
        <taxon>Bacillales</taxon>
        <taxon>Sporolactobacillaceae</taxon>
        <taxon>Pullulanibacillus</taxon>
    </lineage>
</organism>
<gene>
    <name evidence="1" type="ORF">GCM10007096_39860</name>
</gene>
<reference evidence="1" key="1">
    <citation type="journal article" date="2014" name="Int. J. Syst. Evol. Microbiol.">
        <title>Complete genome sequence of Corynebacterium casei LMG S-19264T (=DSM 44701T), isolated from a smear-ripened cheese.</title>
        <authorList>
            <consortium name="US DOE Joint Genome Institute (JGI-PGF)"/>
            <person name="Walter F."/>
            <person name="Albersmeier A."/>
            <person name="Kalinowski J."/>
            <person name="Ruckert C."/>
        </authorList>
    </citation>
    <scope>NUCLEOTIDE SEQUENCE</scope>
    <source>
        <strain evidence="1">CGMCC 1.12777</strain>
    </source>
</reference>
<evidence type="ECO:0000313" key="1">
    <source>
        <dbReference type="EMBL" id="GGH88160.1"/>
    </source>
</evidence>
<evidence type="ECO:0008006" key="3">
    <source>
        <dbReference type="Google" id="ProtNLM"/>
    </source>
</evidence>
<protein>
    <recommendedName>
        <fullName evidence="3">Spore germination protein</fullName>
    </recommendedName>
</protein>
<keyword evidence="2" id="KW-1185">Reference proteome</keyword>
<dbReference type="EMBL" id="BMFV01000048">
    <property type="protein sequence ID" value="GGH88160.1"/>
    <property type="molecule type" value="Genomic_DNA"/>
</dbReference>
<evidence type="ECO:0000313" key="2">
    <source>
        <dbReference type="Proteomes" id="UP000656813"/>
    </source>
</evidence>
<comment type="caution">
    <text evidence="1">The sequence shown here is derived from an EMBL/GenBank/DDBJ whole genome shotgun (WGS) entry which is preliminary data.</text>
</comment>
<name>A0A8J2ZZE6_9BACL</name>